<feature type="transmembrane region" description="Helical" evidence="13">
    <location>
        <begin position="42"/>
        <end position="60"/>
    </location>
</feature>
<comment type="caution">
    <text evidence="15">The sequence shown here is derived from an EMBL/GenBank/DDBJ whole genome shotgun (WGS) entry which is preliminary data.</text>
</comment>
<keyword evidence="3" id="KW-0444">Lipid biosynthesis</keyword>
<evidence type="ECO:0000259" key="14">
    <source>
        <dbReference type="PROSITE" id="PS50035"/>
    </source>
</evidence>
<dbReference type="PROSITE" id="PS50035">
    <property type="entry name" value="PLD"/>
    <property type="match status" value="2"/>
</dbReference>
<dbReference type="GO" id="GO:0005886">
    <property type="term" value="C:plasma membrane"/>
    <property type="evidence" value="ECO:0007669"/>
    <property type="project" value="UniProtKB-SubCell"/>
</dbReference>
<evidence type="ECO:0000256" key="2">
    <source>
        <dbReference type="ARBA" id="ARBA00022475"/>
    </source>
</evidence>
<reference evidence="15 16" key="1">
    <citation type="submission" date="2018-12" db="EMBL/GenBank/DDBJ databases">
        <title>The genome of Variovorax gossypii DSM 100435.</title>
        <authorList>
            <person name="Gao J."/>
            <person name="Sun J."/>
        </authorList>
    </citation>
    <scope>NUCLEOTIDE SEQUENCE [LARGE SCALE GENOMIC DNA]</scope>
    <source>
        <strain evidence="15 16">DSM 100435</strain>
    </source>
</reference>
<dbReference type="GO" id="GO:0032049">
    <property type="term" value="P:cardiolipin biosynthetic process"/>
    <property type="evidence" value="ECO:0007669"/>
    <property type="project" value="UniProtKB-UniRule"/>
</dbReference>
<name>A0A431TQU5_9BURK</name>
<dbReference type="AlphaFoldDB" id="A0A431TQU5"/>
<evidence type="ECO:0000256" key="10">
    <source>
        <dbReference type="ARBA" id="ARBA00023209"/>
    </source>
</evidence>
<keyword evidence="7 13" id="KW-1133">Transmembrane helix</keyword>
<evidence type="ECO:0000256" key="13">
    <source>
        <dbReference type="SAM" id="Phobius"/>
    </source>
</evidence>
<keyword evidence="10" id="KW-0594">Phospholipid biosynthesis</keyword>
<organism evidence="15 16">
    <name type="scientific">Variovorax gossypii</name>
    <dbReference type="NCBI Taxonomy" id="1679495"/>
    <lineage>
        <taxon>Bacteria</taxon>
        <taxon>Pseudomonadati</taxon>
        <taxon>Pseudomonadota</taxon>
        <taxon>Betaproteobacteria</taxon>
        <taxon>Burkholderiales</taxon>
        <taxon>Comamonadaceae</taxon>
        <taxon>Variovorax</taxon>
    </lineage>
</organism>
<comment type="subcellular location">
    <subcellularLocation>
        <location evidence="1">Cell membrane</location>
        <topology evidence="1">Multi-pass membrane protein</topology>
    </subcellularLocation>
</comment>
<evidence type="ECO:0000256" key="6">
    <source>
        <dbReference type="ARBA" id="ARBA00022737"/>
    </source>
</evidence>
<dbReference type="CDD" id="cd09110">
    <property type="entry name" value="PLDc_CLS_1"/>
    <property type="match status" value="1"/>
</dbReference>
<dbReference type="CDD" id="cd09112">
    <property type="entry name" value="PLDc_CLS_2"/>
    <property type="match status" value="1"/>
</dbReference>
<dbReference type="OrthoDB" id="9762009at2"/>
<dbReference type="InterPro" id="IPR025202">
    <property type="entry name" value="PLD-like_dom"/>
</dbReference>
<evidence type="ECO:0000256" key="1">
    <source>
        <dbReference type="ARBA" id="ARBA00004651"/>
    </source>
</evidence>
<evidence type="ECO:0000256" key="4">
    <source>
        <dbReference type="ARBA" id="ARBA00022679"/>
    </source>
</evidence>
<evidence type="ECO:0000256" key="8">
    <source>
        <dbReference type="ARBA" id="ARBA00023098"/>
    </source>
</evidence>
<evidence type="ECO:0000256" key="12">
    <source>
        <dbReference type="NCBIfam" id="TIGR04265"/>
    </source>
</evidence>
<dbReference type="GO" id="GO:0008808">
    <property type="term" value="F:cardiolipin synthase activity"/>
    <property type="evidence" value="ECO:0007669"/>
    <property type="project" value="UniProtKB-UniRule"/>
</dbReference>
<feature type="domain" description="PLD phosphodiesterase" evidence="14">
    <location>
        <begin position="396"/>
        <end position="423"/>
    </location>
</feature>
<feature type="transmembrane region" description="Helical" evidence="13">
    <location>
        <begin position="12"/>
        <end position="30"/>
    </location>
</feature>
<gene>
    <name evidence="15" type="primary">cls</name>
    <name evidence="15" type="ORF">EJP69_01540</name>
</gene>
<dbReference type="Pfam" id="PF13396">
    <property type="entry name" value="PLDc_N"/>
    <property type="match status" value="1"/>
</dbReference>
<keyword evidence="11" id="KW-1208">Phospholipid metabolism</keyword>
<evidence type="ECO:0000256" key="5">
    <source>
        <dbReference type="ARBA" id="ARBA00022692"/>
    </source>
</evidence>
<sequence>MILPELSHEWKTGLSLAWSGYIAVLSVWIVMQKRAPVSTMSWILSLALLPFAGFVVYYFLGPQRLKKQRLKRLRSRAGASAQADVARLRDAAQNAPPALQQMAKLGTATCGLPVSSAVDVELLSGGARTFDAIFEAVRAARNHIHLEYYIFEPDRIGTALRDLLTERAKEGVKVRLLIDALGSKRIGRKFMAPMLEAGVEVALFHDTKIGRRLRPVTNYRTHRKIVVCDGRVGFTGGVNITDEEDKRTNPDAYHDVHLRIEGSAVRWLQTTFLEDWAYATGENLRGLDDALNAMLPQLEAGDIPVQIVTSGPDSPMEAIHRMHVEAIHSATHRAWLTTPYFVPGEPALMALTSAALRGVDVRLLVPRRSDSAIVSAAARSYFDELIAAGVKVWEYKARMLHSKTLVVDDHCAMIGTANFDNRSFRLNFEVCAVVYGPELSRPLATQFETDLHSSGAVRANRRQGFWRRLGDAIARLFSPLL</sequence>
<dbReference type="SMART" id="SM00155">
    <property type="entry name" value="PLDc"/>
    <property type="match status" value="2"/>
</dbReference>
<keyword evidence="8" id="KW-0443">Lipid metabolism</keyword>
<dbReference type="EMBL" id="RXOE01000001">
    <property type="protein sequence ID" value="RTQ36457.1"/>
    <property type="molecule type" value="Genomic_DNA"/>
</dbReference>
<evidence type="ECO:0000256" key="9">
    <source>
        <dbReference type="ARBA" id="ARBA00023136"/>
    </source>
</evidence>
<accession>A0A431TQU5</accession>
<keyword evidence="4" id="KW-0808">Transferase</keyword>
<proteinExistence type="predicted"/>
<dbReference type="Pfam" id="PF13091">
    <property type="entry name" value="PLDc_2"/>
    <property type="match status" value="2"/>
</dbReference>
<dbReference type="SUPFAM" id="SSF56024">
    <property type="entry name" value="Phospholipase D/nuclease"/>
    <property type="match status" value="2"/>
</dbReference>
<keyword evidence="16" id="KW-1185">Reference proteome</keyword>
<dbReference type="NCBIfam" id="TIGR04265">
    <property type="entry name" value="bac_cardiolipin"/>
    <property type="match status" value="1"/>
</dbReference>
<dbReference type="InterPro" id="IPR001736">
    <property type="entry name" value="PLipase_D/transphosphatidylase"/>
</dbReference>
<keyword evidence="5 13" id="KW-0812">Transmembrane</keyword>
<feature type="domain" description="PLD phosphodiesterase" evidence="14">
    <location>
        <begin position="217"/>
        <end position="244"/>
    </location>
</feature>
<dbReference type="PANTHER" id="PTHR21248">
    <property type="entry name" value="CARDIOLIPIN SYNTHASE"/>
    <property type="match status" value="1"/>
</dbReference>
<evidence type="ECO:0000256" key="11">
    <source>
        <dbReference type="ARBA" id="ARBA00023264"/>
    </source>
</evidence>
<keyword evidence="9 13" id="KW-0472">Membrane</keyword>
<dbReference type="RefSeq" id="WP_093306879.1">
    <property type="nucleotide sequence ID" value="NZ_RXOE01000001.1"/>
</dbReference>
<dbReference type="InterPro" id="IPR027379">
    <property type="entry name" value="CLS_N"/>
</dbReference>
<dbReference type="PANTHER" id="PTHR21248:SF22">
    <property type="entry name" value="PHOSPHOLIPASE D"/>
    <property type="match status" value="1"/>
</dbReference>
<evidence type="ECO:0000313" key="15">
    <source>
        <dbReference type="EMBL" id="RTQ36457.1"/>
    </source>
</evidence>
<protein>
    <recommendedName>
        <fullName evidence="12">Cardiolipin synthase</fullName>
        <ecNumber evidence="12">2.7.8.-</ecNumber>
    </recommendedName>
</protein>
<keyword evidence="6" id="KW-0677">Repeat</keyword>
<keyword evidence="2" id="KW-1003">Cell membrane</keyword>
<dbReference type="InterPro" id="IPR022924">
    <property type="entry name" value="Cardiolipin_synthase"/>
</dbReference>
<dbReference type="EC" id="2.7.8.-" evidence="12"/>
<evidence type="ECO:0000256" key="3">
    <source>
        <dbReference type="ARBA" id="ARBA00022516"/>
    </source>
</evidence>
<evidence type="ECO:0000256" key="7">
    <source>
        <dbReference type="ARBA" id="ARBA00022989"/>
    </source>
</evidence>
<dbReference type="Gene3D" id="3.30.870.10">
    <property type="entry name" value="Endonuclease Chain A"/>
    <property type="match status" value="2"/>
</dbReference>
<evidence type="ECO:0000313" key="16">
    <source>
        <dbReference type="Proteomes" id="UP000267418"/>
    </source>
</evidence>
<dbReference type="Proteomes" id="UP000267418">
    <property type="component" value="Unassembled WGS sequence"/>
</dbReference>